<evidence type="ECO:0000313" key="2">
    <source>
        <dbReference type="Proteomes" id="UP001595604"/>
    </source>
</evidence>
<protein>
    <submittedName>
        <fullName evidence="1">CmcJ/NvfI family oxidoreductase</fullName>
    </submittedName>
</protein>
<proteinExistence type="predicted"/>
<name>A0ABV7IV79_9SPHN</name>
<dbReference type="InterPro" id="IPR044053">
    <property type="entry name" value="AsaB-like"/>
</dbReference>
<dbReference type="RefSeq" id="WP_379509488.1">
    <property type="nucleotide sequence ID" value="NZ_JBHRTQ010000007.1"/>
</dbReference>
<reference evidence="2" key="1">
    <citation type="journal article" date="2019" name="Int. J. Syst. Evol. Microbiol.">
        <title>The Global Catalogue of Microorganisms (GCM) 10K type strain sequencing project: providing services to taxonomists for standard genome sequencing and annotation.</title>
        <authorList>
            <consortium name="The Broad Institute Genomics Platform"/>
            <consortium name="The Broad Institute Genome Sequencing Center for Infectious Disease"/>
            <person name="Wu L."/>
            <person name="Ma J."/>
        </authorList>
    </citation>
    <scope>NUCLEOTIDE SEQUENCE [LARGE SCALE GENOMIC DNA]</scope>
    <source>
        <strain evidence="2">KCTC 42984</strain>
    </source>
</reference>
<keyword evidence="2" id="KW-1185">Reference proteome</keyword>
<dbReference type="NCBIfam" id="NF041278">
    <property type="entry name" value="CmcJ_NvfI_EfuI"/>
    <property type="match status" value="1"/>
</dbReference>
<dbReference type="PANTHER" id="PTHR34598:SF3">
    <property type="entry name" value="OXIDOREDUCTASE AN1597"/>
    <property type="match status" value="1"/>
</dbReference>
<dbReference type="PANTHER" id="PTHR34598">
    <property type="entry name" value="BLL6449 PROTEIN"/>
    <property type="match status" value="1"/>
</dbReference>
<dbReference type="EMBL" id="JBHRTQ010000007">
    <property type="protein sequence ID" value="MFC3174117.1"/>
    <property type="molecule type" value="Genomic_DNA"/>
</dbReference>
<sequence>MSHAADLIADSLVAPINFASPRMREVETFVVSNFEPEKTTLVVEEQAVPIRDARLLAPAASYQREGFELHHVPVENPRWTDDAWIQSSYLPVLRDLALRITGGAEAVTFPGSWVIRDTAGNGAAPAAAFAHMDRERESCREIIRNNVDEAIRTRYPRFEMINFWRALSPPPHDVPLAICDQRTIAPGDWLVGETREPNMRFQVKHMAAVYNPDNRWYYYSSLSPDELIAFKNHDDDPARLPGCLHGAFRDPTVHGGVPRVSLETRFYVFHES</sequence>
<accession>A0ABV7IV79</accession>
<organism evidence="1 2">
    <name type="scientific">Novosphingobium bradum</name>
    <dbReference type="NCBI Taxonomy" id="1737444"/>
    <lineage>
        <taxon>Bacteria</taxon>
        <taxon>Pseudomonadati</taxon>
        <taxon>Pseudomonadota</taxon>
        <taxon>Alphaproteobacteria</taxon>
        <taxon>Sphingomonadales</taxon>
        <taxon>Sphingomonadaceae</taxon>
        <taxon>Novosphingobium</taxon>
    </lineage>
</organism>
<comment type="caution">
    <text evidence="1">The sequence shown here is derived from an EMBL/GenBank/DDBJ whole genome shotgun (WGS) entry which is preliminary data.</text>
</comment>
<gene>
    <name evidence="1" type="ORF">ACFOD9_07635</name>
</gene>
<evidence type="ECO:0000313" key="1">
    <source>
        <dbReference type="EMBL" id="MFC3174117.1"/>
    </source>
</evidence>
<dbReference type="Proteomes" id="UP001595604">
    <property type="component" value="Unassembled WGS sequence"/>
</dbReference>